<feature type="chain" id="PRO_5024305453" evidence="3">
    <location>
        <begin position="19"/>
        <end position="380"/>
    </location>
</feature>
<dbReference type="InterPro" id="IPR050843">
    <property type="entry name" value="Glycosyl_Hydrlase_38"/>
</dbReference>
<evidence type="ECO:0000256" key="2">
    <source>
        <dbReference type="ARBA" id="ARBA00023295"/>
    </source>
</evidence>
<name>A0A5N5SXM6_9CRUS</name>
<keyword evidence="2" id="KW-0326">Glycosidase</keyword>
<dbReference type="InterPro" id="IPR028995">
    <property type="entry name" value="Glyco_hydro_57/38_cen_sf"/>
</dbReference>
<keyword evidence="6" id="KW-1185">Reference proteome</keyword>
<dbReference type="InterPro" id="IPR037094">
    <property type="entry name" value="Glyco_hydro_38_cen_sf"/>
</dbReference>
<gene>
    <name evidence="5" type="ORF">Anas_06479</name>
</gene>
<dbReference type="Gene3D" id="1.20.1270.50">
    <property type="entry name" value="Glycoside hydrolase family 38, central domain"/>
    <property type="match status" value="1"/>
</dbReference>
<dbReference type="PANTHER" id="PTHR11607">
    <property type="entry name" value="ALPHA-MANNOSIDASE"/>
    <property type="match status" value="1"/>
</dbReference>
<reference evidence="5 6" key="1">
    <citation type="journal article" date="2019" name="PLoS Biol.">
        <title>Sex chromosomes control vertical transmission of feminizing Wolbachia symbionts in an isopod.</title>
        <authorList>
            <person name="Becking T."/>
            <person name="Chebbi M.A."/>
            <person name="Giraud I."/>
            <person name="Moumen B."/>
            <person name="Laverre T."/>
            <person name="Caubet Y."/>
            <person name="Peccoud J."/>
            <person name="Gilbert C."/>
            <person name="Cordaux R."/>
        </authorList>
    </citation>
    <scope>NUCLEOTIDE SEQUENCE [LARGE SCALE GENOMIC DNA]</scope>
    <source>
        <strain evidence="5">ANa2</strain>
        <tissue evidence="5">Whole body excluding digestive tract and cuticle</tissue>
    </source>
</reference>
<dbReference type="OrthoDB" id="2016903at2759"/>
<dbReference type="FunFam" id="1.20.1270.50:FF:000002">
    <property type="entry name" value="Alpha-mannosidase"/>
    <property type="match status" value="1"/>
</dbReference>
<dbReference type="PANTHER" id="PTHR11607:SF3">
    <property type="entry name" value="LYSOSOMAL ALPHA-MANNOSIDASE"/>
    <property type="match status" value="1"/>
</dbReference>
<comment type="caution">
    <text evidence="5">The sequence shown here is derived from an EMBL/GenBank/DDBJ whole genome shotgun (WGS) entry which is preliminary data.</text>
</comment>
<keyword evidence="3" id="KW-0732">Signal</keyword>
<protein>
    <submittedName>
        <fullName evidence="5">Lysosomal alpha-mannosidase</fullName>
    </submittedName>
</protein>
<dbReference type="InterPro" id="IPR000602">
    <property type="entry name" value="Glyco_hydro_38_N"/>
</dbReference>
<dbReference type="CDD" id="cd10810">
    <property type="entry name" value="GH38N_AMII_LAM_like"/>
    <property type="match status" value="1"/>
</dbReference>
<dbReference type="Proteomes" id="UP000326759">
    <property type="component" value="Unassembled WGS sequence"/>
</dbReference>
<dbReference type="GO" id="GO:0005764">
    <property type="term" value="C:lysosome"/>
    <property type="evidence" value="ECO:0007669"/>
    <property type="project" value="TreeGrafter"/>
</dbReference>
<evidence type="ECO:0000313" key="6">
    <source>
        <dbReference type="Proteomes" id="UP000326759"/>
    </source>
</evidence>
<evidence type="ECO:0000313" key="5">
    <source>
        <dbReference type="EMBL" id="KAB7498675.1"/>
    </source>
</evidence>
<keyword evidence="1" id="KW-0378">Hydrolase</keyword>
<feature type="domain" description="Glycoside hydrolase family 38 N-terminal" evidence="4">
    <location>
        <begin position="31"/>
        <end position="349"/>
    </location>
</feature>
<dbReference type="EMBL" id="SEYY01019102">
    <property type="protein sequence ID" value="KAB7498675.1"/>
    <property type="molecule type" value="Genomic_DNA"/>
</dbReference>
<dbReference type="FunFam" id="3.20.110.10:FF:000001">
    <property type="entry name" value="Alpha-mannosidase"/>
    <property type="match status" value="1"/>
</dbReference>
<feature type="signal peptide" evidence="3">
    <location>
        <begin position="1"/>
        <end position="18"/>
    </location>
</feature>
<dbReference type="Gene3D" id="3.20.110.10">
    <property type="entry name" value="Glycoside hydrolase 38, N terminal domain"/>
    <property type="match status" value="1"/>
</dbReference>
<evidence type="ECO:0000256" key="3">
    <source>
        <dbReference type="SAM" id="SignalP"/>
    </source>
</evidence>
<organism evidence="5 6">
    <name type="scientific">Armadillidium nasatum</name>
    <dbReference type="NCBI Taxonomy" id="96803"/>
    <lineage>
        <taxon>Eukaryota</taxon>
        <taxon>Metazoa</taxon>
        <taxon>Ecdysozoa</taxon>
        <taxon>Arthropoda</taxon>
        <taxon>Crustacea</taxon>
        <taxon>Multicrustacea</taxon>
        <taxon>Malacostraca</taxon>
        <taxon>Eumalacostraca</taxon>
        <taxon>Peracarida</taxon>
        <taxon>Isopoda</taxon>
        <taxon>Oniscidea</taxon>
        <taxon>Crinocheta</taxon>
        <taxon>Armadillidiidae</taxon>
        <taxon>Armadillidium</taxon>
    </lineage>
</organism>
<dbReference type="InterPro" id="IPR027291">
    <property type="entry name" value="Glyco_hydro_38_N_sf"/>
</dbReference>
<sequence length="380" mass="43738">MIISIFGILLTIFGTCFSNPSCPEIKPNMVNVHLVCHTHDDVGWLKTVDEYYYGSRKDITSVGVQYILDSVIPFLVNDPSKKFIYVESAFFFRWWDEQDDTMKNTVKQVVENGQLEFINGGWCMNDEASAHYNSIIDQMTVGLVRLNDTFGPVAFPRIGWQIDPFGHSNEQASLFAQMGMDGEFFARIDWRDKSNRWDNKEMEVIWKSSHSLGEDSSWIFTGDLPHHYEAPSGFCFDINCGDDPIMDDPRLEDYNKDDKVRSFIDAVNDQLTGYISSQNIMMAMGSDFHYVNANTWYKNLDKLIKYVNELQSNGSNVNLVYSTPSCYVDALHNENITWPTKTNDFFPYATDQHTYWTGYFTSRPTLKGFEKQGNNVLQVC</sequence>
<evidence type="ECO:0000256" key="1">
    <source>
        <dbReference type="ARBA" id="ARBA00022801"/>
    </source>
</evidence>
<proteinExistence type="predicted"/>
<dbReference type="InterPro" id="IPR011330">
    <property type="entry name" value="Glyco_hydro/deAcase_b/a-brl"/>
</dbReference>
<dbReference type="GO" id="GO:0004559">
    <property type="term" value="F:alpha-mannosidase activity"/>
    <property type="evidence" value="ECO:0007669"/>
    <property type="project" value="InterPro"/>
</dbReference>
<dbReference type="Pfam" id="PF01074">
    <property type="entry name" value="Glyco_hydro_38N"/>
    <property type="match status" value="1"/>
</dbReference>
<feature type="non-terminal residue" evidence="5">
    <location>
        <position position="380"/>
    </location>
</feature>
<dbReference type="GO" id="GO:0006013">
    <property type="term" value="P:mannose metabolic process"/>
    <property type="evidence" value="ECO:0007669"/>
    <property type="project" value="InterPro"/>
</dbReference>
<dbReference type="SUPFAM" id="SSF88713">
    <property type="entry name" value="Glycoside hydrolase/deacetylase"/>
    <property type="match status" value="1"/>
</dbReference>
<dbReference type="AlphaFoldDB" id="A0A5N5SXM6"/>
<accession>A0A5N5SXM6</accession>
<dbReference type="SUPFAM" id="SSF88688">
    <property type="entry name" value="Families 57/38 glycoside transferase middle domain"/>
    <property type="match status" value="1"/>
</dbReference>
<evidence type="ECO:0000259" key="4">
    <source>
        <dbReference type="Pfam" id="PF01074"/>
    </source>
</evidence>